<name>A0ACC1JDP9_9FUNG</name>
<organism evidence="1 2">
    <name type="scientific">Linderina macrospora</name>
    <dbReference type="NCBI Taxonomy" id="4868"/>
    <lineage>
        <taxon>Eukaryota</taxon>
        <taxon>Fungi</taxon>
        <taxon>Fungi incertae sedis</taxon>
        <taxon>Zoopagomycota</taxon>
        <taxon>Kickxellomycotina</taxon>
        <taxon>Kickxellomycetes</taxon>
        <taxon>Kickxellales</taxon>
        <taxon>Kickxellaceae</taxon>
        <taxon>Linderina</taxon>
    </lineage>
</organism>
<gene>
    <name evidence="1" type="ORF">FBU59_001654</name>
</gene>
<reference evidence="1" key="1">
    <citation type="submission" date="2022-07" db="EMBL/GenBank/DDBJ databases">
        <title>Phylogenomic reconstructions and comparative analyses of Kickxellomycotina fungi.</title>
        <authorList>
            <person name="Reynolds N.K."/>
            <person name="Stajich J.E."/>
            <person name="Barry K."/>
            <person name="Grigoriev I.V."/>
            <person name="Crous P."/>
            <person name="Smith M.E."/>
        </authorList>
    </citation>
    <scope>NUCLEOTIDE SEQUENCE</scope>
    <source>
        <strain evidence="1">NRRL 5244</strain>
    </source>
</reference>
<protein>
    <submittedName>
        <fullName evidence="1">Uncharacterized protein</fullName>
    </submittedName>
</protein>
<evidence type="ECO:0000313" key="2">
    <source>
        <dbReference type="Proteomes" id="UP001150603"/>
    </source>
</evidence>
<accession>A0ACC1JDP9</accession>
<dbReference type="EMBL" id="JANBPW010000777">
    <property type="protein sequence ID" value="KAJ1948313.1"/>
    <property type="molecule type" value="Genomic_DNA"/>
</dbReference>
<dbReference type="Proteomes" id="UP001150603">
    <property type="component" value="Unassembled WGS sequence"/>
</dbReference>
<keyword evidence="2" id="KW-1185">Reference proteome</keyword>
<proteinExistence type="predicted"/>
<sequence>MGDLFGVVGWLFLPKFASDCVLQGTHWVLARVAPSKVPALNSATYNLHRRLSYVFVIVLYLVYTMYNAEKDLGTNLYQLLGVSPSGYSSTELKRNFRHLTLALHPDKNPGNEQQFIHVQEAYKVLSTPTLQFVYDRAGINALRCQSCKTATDYLLAAVPGRLGVYVAFILGNVVLQVFRFGVNGVYWRYVAIGAFAVLELMIMTGKTTPALLGAMQFVVPHRTGFEIAQILQQAMVCFFIALNQIGPQFVPQDNVSTLAMARELLGTTQSTNAEMHAKSRRIANMFTNTGHHSKLAGELEKEMLLCSTLGSSSQFHRSYTERLNAERTQVALEK</sequence>
<evidence type="ECO:0000313" key="1">
    <source>
        <dbReference type="EMBL" id="KAJ1948313.1"/>
    </source>
</evidence>
<comment type="caution">
    <text evidence="1">The sequence shown here is derived from an EMBL/GenBank/DDBJ whole genome shotgun (WGS) entry which is preliminary data.</text>
</comment>